<keyword evidence="3" id="KW-0496">Mitochondrion</keyword>
<dbReference type="Gene3D" id="3.40.50.300">
    <property type="entry name" value="P-loop containing nucleotide triphosphate hydrolases"/>
    <property type="match status" value="1"/>
</dbReference>
<dbReference type="InterPro" id="IPR003593">
    <property type="entry name" value="AAA+_ATPase"/>
</dbReference>
<dbReference type="PANTHER" id="PTHR23070">
    <property type="entry name" value="BCS1 AAA-TYPE ATPASE"/>
    <property type="match status" value="1"/>
</dbReference>
<feature type="compositionally biased region" description="Low complexity" evidence="4">
    <location>
        <begin position="401"/>
        <end position="421"/>
    </location>
</feature>
<dbReference type="InterPro" id="IPR003959">
    <property type="entry name" value="ATPase_AAA_core"/>
</dbReference>
<comment type="similarity">
    <text evidence="2">Belongs to the AAA ATPase family. BCS1 subfamily.</text>
</comment>
<dbReference type="InterPro" id="IPR027417">
    <property type="entry name" value="P-loop_NTPase"/>
</dbReference>
<evidence type="ECO:0000313" key="7">
    <source>
        <dbReference type="Proteomes" id="UP001212841"/>
    </source>
</evidence>
<gene>
    <name evidence="6" type="primary">BCS1L_1</name>
    <name evidence="6" type="ORF">HK097_001479</name>
</gene>
<feature type="compositionally biased region" description="Low complexity" evidence="4">
    <location>
        <begin position="39"/>
        <end position="49"/>
    </location>
</feature>
<feature type="non-terminal residue" evidence="6">
    <location>
        <position position="542"/>
    </location>
</feature>
<feature type="domain" description="AAA+ ATPase" evidence="5">
    <location>
        <begin position="324"/>
        <end position="477"/>
    </location>
</feature>
<dbReference type="CDD" id="cd19510">
    <property type="entry name" value="RecA-like_BCS1"/>
    <property type="match status" value="1"/>
</dbReference>
<evidence type="ECO:0000259" key="5">
    <source>
        <dbReference type="SMART" id="SM00382"/>
    </source>
</evidence>
<dbReference type="InterPro" id="IPR050747">
    <property type="entry name" value="Mitochondrial_chaperone_BCS1"/>
</dbReference>
<dbReference type="Pfam" id="PF08740">
    <property type="entry name" value="BCS1_N"/>
    <property type="match status" value="1"/>
</dbReference>
<evidence type="ECO:0000256" key="2">
    <source>
        <dbReference type="ARBA" id="ARBA00007448"/>
    </source>
</evidence>
<keyword evidence="3" id="KW-0472">Membrane</keyword>
<organism evidence="6 7">
    <name type="scientific">Rhizophlyctis rosea</name>
    <dbReference type="NCBI Taxonomy" id="64517"/>
    <lineage>
        <taxon>Eukaryota</taxon>
        <taxon>Fungi</taxon>
        <taxon>Fungi incertae sedis</taxon>
        <taxon>Chytridiomycota</taxon>
        <taxon>Chytridiomycota incertae sedis</taxon>
        <taxon>Chytridiomycetes</taxon>
        <taxon>Rhizophlyctidales</taxon>
        <taxon>Rhizophlyctidaceae</taxon>
        <taxon>Rhizophlyctis</taxon>
    </lineage>
</organism>
<keyword evidence="7" id="KW-1185">Reference proteome</keyword>
<dbReference type="SUPFAM" id="SSF52540">
    <property type="entry name" value="P-loop containing nucleoside triphosphate hydrolases"/>
    <property type="match status" value="1"/>
</dbReference>
<dbReference type="EMBL" id="JADGJD010001298">
    <property type="protein sequence ID" value="KAJ3044350.1"/>
    <property type="molecule type" value="Genomic_DNA"/>
</dbReference>
<dbReference type="GO" id="GO:0016887">
    <property type="term" value="F:ATP hydrolysis activity"/>
    <property type="evidence" value="ECO:0007669"/>
    <property type="project" value="InterPro"/>
</dbReference>
<comment type="subcellular location">
    <subcellularLocation>
        <location evidence="1">Mitochondrion inner membrane</location>
        <topology evidence="1">Single-pass membrane protein</topology>
    </subcellularLocation>
</comment>
<dbReference type="GO" id="GO:0005524">
    <property type="term" value="F:ATP binding"/>
    <property type="evidence" value="ECO:0007669"/>
    <property type="project" value="InterPro"/>
</dbReference>
<dbReference type="SMART" id="SM00382">
    <property type="entry name" value="AAA"/>
    <property type="match status" value="1"/>
</dbReference>
<feature type="region of interest" description="Disordered" evidence="4">
    <location>
        <begin position="392"/>
        <end position="426"/>
    </location>
</feature>
<evidence type="ECO:0000256" key="3">
    <source>
        <dbReference type="ARBA" id="ARBA00022792"/>
    </source>
</evidence>
<dbReference type="AlphaFoldDB" id="A0AAD5WYW7"/>
<reference evidence="6" key="1">
    <citation type="submission" date="2020-05" db="EMBL/GenBank/DDBJ databases">
        <title>Phylogenomic resolution of chytrid fungi.</title>
        <authorList>
            <person name="Stajich J.E."/>
            <person name="Amses K."/>
            <person name="Simmons R."/>
            <person name="Seto K."/>
            <person name="Myers J."/>
            <person name="Bonds A."/>
            <person name="Quandt C.A."/>
            <person name="Barry K."/>
            <person name="Liu P."/>
            <person name="Grigoriev I."/>
            <person name="Longcore J.E."/>
            <person name="James T.Y."/>
        </authorList>
    </citation>
    <scope>NUCLEOTIDE SEQUENCE</scope>
    <source>
        <strain evidence="6">JEL0318</strain>
    </source>
</reference>
<dbReference type="GO" id="GO:0005743">
    <property type="term" value="C:mitochondrial inner membrane"/>
    <property type="evidence" value="ECO:0007669"/>
    <property type="project" value="UniProtKB-SubCell"/>
</dbReference>
<dbReference type="InterPro" id="IPR014851">
    <property type="entry name" value="BCS1_N"/>
</dbReference>
<evidence type="ECO:0000256" key="1">
    <source>
        <dbReference type="ARBA" id="ARBA00004434"/>
    </source>
</evidence>
<keyword evidence="3" id="KW-0999">Mitochondrion inner membrane</keyword>
<sequence>MDSLASPAVAMWVASALAPYLNSHSSTSHSETVITDPYPSTNSTSAHSSHPSHHSVFSNQNMFEAGIGLLILQSLWTLLAARFRTWWDQYWEGNSHTIMLAEGLEGDEAFEAVAEWALKVLEDQETERLAKLSKNPTKKPSLLSRLSFMTAETDPQIKSVIARATYNGTYDSDTENYDNYYGYSRPSKPRLSFTPDNGTYTITHNSHTIKIGFGIKGTEGGDTGVAAKARTLTLSCTTAPKSTETPMQVLKGIVQMSLEKASENQGPKTHIFIDHYEGWKRTCSRRPRSISSVILKKGVKENLMTDIKRFLSSQKWYQTCGVPYRRGYLLYGPPGTGKTSLIVSLAGEFNLNVCIVNLAGMGMSDSRLLQLLSDSPPQTILLLEDIDVAMKSGKQTNPSHTSSSSSDSNSENNNDSTNNNETFDPSSTLTLSGLLNALDGVASQEGRITFMTTNNVPSLPPALLRPGRCDVKLLLDLCSRDQIAGLFAKFFGTSPPSFKDSPVDDGEEEEGETYATLSYEEALKKGYEVAEQIPEGKLSPAQ</sequence>
<name>A0AAD5WYW7_9FUNG</name>
<evidence type="ECO:0000313" key="6">
    <source>
        <dbReference type="EMBL" id="KAJ3044350.1"/>
    </source>
</evidence>
<dbReference type="Proteomes" id="UP001212841">
    <property type="component" value="Unassembled WGS sequence"/>
</dbReference>
<dbReference type="Pfam" id="PF00004">
    <property type="entry name" value="AAA"/>
    <property type="match status" value="1"/>
</dbReference>
<comment type="caution">
    <text evidence="6">The sequence shown here is derived from an EMBL/GenBank/DDBJ whole genome shotgun (WGS) entry which is preliminary data.</text>
</comment>
<feature type="region of interest" description="Disordered" evidence="4">
    <location>
        <begin position="25"/>
        <end position="53"/>
    </location>
</feature>
<evidence type="ECO:0000256" key="4">
    <source>
        <dbReference type="SAM" id="MobiDB-lite"/>
    </source>
</evidence>
<proteinExistence type="inferred from homology"/>
<accession>A0AAD5WYW7</accession>
<protein>
    <submittedName>
        <fullName evidence="6">Mitochondrial chaperone</fullName>
    </submittedName>
</protein>